<evidence type="ECO:0000256" key="11">
    <source>
        <dbReference type="ARBA" id="ARBA00031350"/>
    </source>
</evidence>
<protein>
    <recommendedName>
        <fullName evidence="4">Protein-L-isoaspartate O-methyltransferase</fullName>
        <ecNumber evidence="3">2.1.1.77</ecNumber>
    </recommendedName>
    <alternativeName>
        <fullName evidence="11">L-isoaspartyl protein carboxyl methyltransferase</fullName>
    </alternativeName>
    <alternativeName>
        <fullName evidence="9">Protein L-isoaspartyl methyltransferase</fullName>
    </alternativeName>
    <alternativeName>
        <fullName evidence="10">Protein-beta-aspartate methyltransferase</fullName>
    </alternativeName>
</protein>
<dbReference type="PANTHER" id="PTHR11579">
    <property type="entry name" value="PROTEIN-L-ISOASPARTATE O-METHYLTRANSFERASE"/>
    <property type="match status" value="1"/>
</dbReference>
<evidence type="ECO:0000256" key="3">
    <source>
        <dbReference type="ARBA" id="ARBA00011890"/>
    </source>
</evidence>
<proteinExistence type="inferred from homology"/>
<dbReference type="KEGG" id="nav:JQS30_15580"/>
<evidence type="ECO:0000256" key="7">
    <source>
        <dbReference type="ARBA" id="ARBA00022679"/>
    </source>
</evidence>
<dbReference type="GO" id="GO:0032259">
    <property type="term" value="P:methylation"/>
    <property type="evidence" value="ECO:0007669"/>
    <property type="project" value="UniProtKB-KW"/>
</dbReference>
<keyword evidence="5" id="KW-0963">Cytoplasm</keyword>
<keyword evidence="6 12" id="KW-0489">Methyltransferase</keyword>
<dbReference type="GO" id="GO:0005737">
    <property type="term" value="C:cytoplasm"/>
    <property type="evidence" value="ECO:0007669"/>
    <property type="project" value="UniProtKB-SubCell"/>
</dbReference>
<dbReference type="AlphaFoldDB" id="A0A895XPW9"/>
<evidence type="ECO:0000256" key="2">
    <source>
        <dbReference type="ARBA" id="ARBA00005369"/>
    </source>
</evidence>
<dbReference type="GO" id="GO:0004719">
    <property type="term" value="F:protein-L-isoaspartate (D-aspartate) O-methyltransferase activity"/>
    <property type="evidence" value="ECO:0007669"/>
    <property type="project" value="UniProtKB-EC"/>
</dbReference>
<evidence type="ECO:0000256" key="9">
    <source>
        <dbReference type="ARBA" id="ARBA00030757"/>
    </source>
</evidence>
<evidence type="ECO:0000313" key="12">
    <source>
        <dbReference type="EMBL" id="QSB05155.1"/>
    </source>
</evidence>
<dbReference type="CDD" id="cd02440">
    <property type="entry name" value="AdoMet_MTases"/>
    <property type="match status" value="1"/>
</dbReference>
<comment type="similarity">
    <text evidence="2">Belongs to the methyltransferase superfamily. L-isoaspartyl/D-aspartyl protein methyltransferase family.</text>
</comment>
<dbReference type="InterPro" id="IPR029063">
    <property type="entry name" value="SAM-dependent_MTases_sf"/>
</dbReference>
<dbReference type="SUPFAM" id="SSF53335">
    <property type="entry name" value="S-adenosyl-L-methionine-dependent methyltransferases"/>
    <property type="match status" value="1"/>
</dbReference>
<gene>
    <name evidence="12" type="primary">fxlM</name>
    <name evidence="12" type="ORF">JQS30_15580</name>
</gene>
<evidence type="ECO:0000256" key="10">
    <source>
        <dbReference type="ARBA" id="ARBA00031323"/>
    </source>
</evidence>
<evidence type="ECO:0000256" key="6">
    <source>
        <dbReference type="ARBA" id="ARBA00022603"/>
    </source>
</evidence>
<keyword evidence="7" id="KW-0808">Transferase</keyword>
<organism evidence="12 13">
    <name type="scientific">Natronoglycomyces albus</name>
    <dbReference type="NCBI Taxonomy" id="2811108"/>
    <lineage>
        <taxon>Bacteria</taxon>
        <taxon>Bacillati</taxon>
        <taxon>Actinomycetota</taxon>
        <taxon>Actinomycetes</taxon>
        <taxon>Glycomycetales</taxon>
        <taxon>Glycomycetaceae</taxon>
        <taxon>Natronoglycomyces</taxon>
    </lineage>
</organism>
<dbReference type="NCBIfam" id="TIGR04364">
    <property type="entry name" value="methyltran_FxLD"/>
    <property type="match status" value="1"/>
</dbReference>
<dbReference type="Pfam" id="PF01135">
    <property type="entry name" value="PCMT"/>
    <property type="match status" value="1"/>
</dbReference>
<evidence type="ECO:0000313" key="13">
    <source>
        <dbReference type="Proteomes" id="UP000662939"/>
    </source>
</evidence>
<sequence length="408" mass="44705">MTQPSPDDRFDSTARWMRNELVDSLIRQRVVRSARLEEALRTVPRHRFVPEVDLEQAYRDDVVLTKTDTEGRPTSSVSQPTIVALQLEQALPRPGTKVLEIGAGRCYNAALLAHLVGEQGHVVTIDIDAEMVSIGAHTLAQLGYDNVTVKCADGAHGDTSAAPFSLISVTTGAADIPPAWFEQLAIGGRMVVPLTIRSLTRSIGFVREEDRLVSESIEPCGFISMQGSTAAADELFELTEGITLEVGEDQPIDPAALQASVTAAGTQRWSRITIGHEAGTLSELDLWMAMACRQYGRVYIAPFAAARDPHGWVAPSGASATWNAHSLAYVIMRESANRDRVELGVQAFGPERDTLAEHMIDHIRAWNENARKTQRPRIYAYPAETPTDDLVTGRIVDKPLSRLVITFD</sequence>
<dbReference type="Gene3D" id="3.40.50.150">
    <property type="entry name" value="Vaccinia Virus protein VP39"/>
    <property type="match status" value="1"/>
</dbReference>
<keyword evidence="8" id="KW-0949">S-adenosyl-L-methionine</keyword>
<dbReference type="InterPro" id="IPR000682">
    <property type="entry name" value="PCMT"/>
</dbReference>
<dbReference type="RefSeq" id="WP_213171156.1">
    <property type="nucleotide sequence ID" value="NZ_CP070496.1"/>
</dbReference>
<dbReference type="EC" id="2.1.1.77" evidence="3"/>
<reference evidence="12" key="1">
    <citation type="submission" date="2021-02" db="EMBL/GenBank/DDBJ databases">
        <title>Natronoglycomyces albus gen. nov., sp. nov, a haloalkaliphilic actinobacterium from a soda solonchak soil.</title>
        <authorList>
            <person name="Sorokin D.Y."/>
            <person name="Khijniak T.V."/>
            <person name="Zakharycheva A.P."/>
            <person name="Boueva O.V."/>
            <person name="Ariskina E.V."/>
            <person name="Hahnke R.L."/>
            <person name="Bunk B."/>
            <person name="Sproer C."/>
            <person name="Schumann P."/>
            <person name="Evtushenko L.I."/>
            <person name="Kublanov I.V."/>
        </authorList>
    </citation>
    <scope>NUCLEOTIDE SEQUENCE</scope>
    <source>
        <strain evidence="12">DSM 106290</strain>
    </source>
</reference>
<evidence type="ECO:0000256" key="1">
    <source>
        <dbReference type="ARBA" id="ARBA00004496"/>
    </source>
</evidence>
<evidence type="ECO:0000256" key="4">
    <source>
        <dbReference type="ARBA" id="ARBA00013346"/>
    </source>
</evidence>
<keyword evidence="13" id="KW-1185">Reference proteome</keyword>
<accession>A0A895XPW9</accession>
<dbReference type="EMBL" id="CP070496">
    <property type="protein sequence ID" value="QSB05155.1"/>
    <property type="molecule type" value="Genomic_DNA"/>
</dbReference>
<dbReference type="InterPro" id="IPR027573">
    <property type="entry name" value="Methyltran_FxLD"/>
</dbReference>
<dbReference type="Proteomes" id="UP000662939">
    <property type="component" value="Chromosome"/>
</dbReference>
<evidence type="ECO:0000256" key="5">
    <source>
        <dbReference type="ARBA" id="ARBA00022490"/>
    </source>
</evidence>
<evidence type="ECO:0000256" key="8">
    <source>
        <dbReference type="ARBA" id="ARBA00022691"/>
    </source>
</evidence>
<dbReference type="PANTHER" id="PTHR11579:SF0">
    <property type="entry name" value="PROTEIN-L-ISOASPARTATE(D-ASPARTATE) O-METHYLTRANSFERASE"/>
    <property type="match status" value="1"/>
</dbReference>
<comment type="subcellular location">
    <subcellularLocation>
        <location evidence="1">Cytoplasm</location>
    </subcellularLocation>
</comment>
<name>A0A895XPW9_9ACTN</name>